<reference evidence="2 3" key="1">
    <citation type="journal article" date="2018" name="Front. Plant Sci.">
        <title>Red Clover (Trifolium pratense) and Zigzag Clover (T. medium) - A Picture of Genomic Similarities and Differences.</title>
        <authorList>
            <person name="Dluhosova J."/>
            <person name="Istvanek J."/>
            <person name="Nedelnik J."/>
            <person name="Repkova J."/>
        </authorList>
    </citation>
    <scope>NUCLEOTIDE SEQUENCE [LARGE SCALE GENOMIC DNA]</scope>
    <source>
        <strain evidence="3">cv. 10/8</strain>
        <tissue evidence="2">Leaf</tissue>
    </source>
</reference>
<feature type="compositionally biased region" description="Basic residues" evidence="1">
    <location>
        <begin position="89"/>
        <end position="102"/>
    </location>
</feature>
<feature type="non-terminal residue" evidence="2">
    <location>
        <position position="1"/>
    </location>
</feature>
<proteinExistence type="predicted"/>
<evidence type="ECO:0000256" key="1">
    <source>
        <dbReference type="SAM" id="MobiDB-lite"/>
    </source>
</evidence>
<keyword evidence="3" id="KW-1185">Reference proteome</keyword>
<dbReference type="AlphaFoldDB" id="A0A392RPB4"/>
<comment type="caution">
    <text evidence="2">The sequence shown here is derived from an EMBL/GenBank/DDBJ whole genome shotgun (WGS) entry which is preliminary data.</text>
</comment>
<dbReference type="EMBL" id="LXQA010244100">
    <property type="protein sequence ID" value="MCI37395.1"/>
    <property type="molecule type" value="Genomic_DNA"/>
</dbReference>
<feature type="compositionally biased region" description="Basic and acidic residues" evidence="1">
    <location>
        <begin position="78"/>
        <end position="88"/>
    </location>
</feature>
<evidence type="ECO:0000313" key="2">
    <source>
        <dbReference type="EMBL" id="MCI37395.1"/>
    </source>
</evidence>
<accession>A0A392RPB4</accession>
<organism evidence="2 3">
    <name type="scientific">Trifolium medium</name>
    <dbReference type="NCBI Taxonomy" id="97028"/>
    <lineage>
        <taxon>Eukaryota</taxon>
        <taxon>Viridiplantae</taxon>
        <taxon>Streptophyta</taxon>
        <taxon>Embryophyta</taxon>
        <taxon>Tracheophyta</taxon>
        <taxon>Spermatophyta</taxon>
        <taxon>Magnoliopsida</taxon>
        <taxon>eudicotyledons</taxon>
        <taxon>Gunneridae</taxon>
        <taxon>Pentapetalae</taxon>
        <taxon>rosids</taxon>
        <taxon>fabids</taxon>
        <taxon>Fabales</taxon>
        <taxon>Fabaceae</taxon>
        <taxon>Papilionoideae</taxon>
        <taxon>50 kb inversion clade</taxon>
        <taxon>NPAAA clade</taxon>
        <taxon>Hologalegina</taxon>
        <taxon>IRL clade</taxon>
        <taxon>Trifolieae</taxon>
        <taxon>Trifolium</taxon>
    </lineage>
</organism>
<dbReference type="Proteomes" id="UP000265520">
    <property type="component" value="Unassembled WGS sequence"/>
</dbReference>
<protein>
    <submittedName>
        <fullName evidence="2">Uncharacterized protein</fullName>
    </submittedName>
</protein>
<sequence>FQVTTRKRANPTDAGTTSKKLNLGAPIVTVTLSEDEMDTTSNPVTEQPKPKLVPTSSKKNKDKLELSTGASTTSAIADEQHPLEPGKHDKAKKKRKSKQDEA</sequence>
<evidence type="ECO:0000313" key="3">
    <source>
        <dbReference type="Proteomes" id="UP000265520"/>
    </source>
</evidence>
<name>A0A392RPB4_9FABA</name>
<feature type="non-terminal residue" evidence="2">
    <location>
        <position position="102"/>
    </location>
</feature>
<feature type="region of interest" description="Disordered" evidence="1">
    <location>
        <begin position="1"/>
        <end position="102"/>
    </location>
</feature>